<keyword evidence="2" id="KW-1185">Reference proteome</keyword>
<reference evidence="1 2" key="1">
    <citation type="submission" date="2020-09" db="EMBL/GenBank/DDBJ databases">
        <title>De no assembly of potato wild relative species, Solanum commersonii.</title>
        <authorList>
            <person name="Cho K."/>
        </authorList>
    </citation>
    <scope>NUCLEOTIDE SEQUENCE [LARGE SCALE GENOMIC DNA]</scope>
    <source>
        <strain evidence="1">LZ3.2</strain>
        <tissue evidence="1">Leaf</tissue>
    </source>
</reference>
<name>A0A9J5Z4S5_SOLCO</name>
<evidence type="ECO:0000313" key="1">
    <source>
        <dbReference type="EMBL" id="KAG5606928.1"/>
    </source>
</evidence>
<dbReference type="EMBL" id="JACXVP010000005">
    <property type="protein sequence ID" value="KAG5606928.1"/>
    <property type="molecule type" value="Genomic_DNA"/>
</dbReference>
<accession>A0A9J5Z4S5</accession>
<proteinExistence type="predicted"/>
<comment type="caution">
    <text evidence="1">The sequence shown here is derived from an EMBL/GenBank/DDBJ whole genome shotgun (WGS) entry which is preliminary data.</text>
</comment>
<gene>
    <name evidence="1" type="ORF">H5410_028420</name>
</gene>
<dbReference type="AlphaFoldDB" id="A0A9J5Z4S5"/>
<protein>
    <submittedName>
        <fullName evidence="1">Uncharacterized protein</fullName>
    </submittedName>
</protein>
<organism evidence="1 2">
    <name type="scientific">Solanum commersonii</name>
    <name type="common">Commerson's wild potato</name>
    <name type="synonym">Commerson's nightshade</name>
    <dbReference type="NCBI Taxonomy" id="4109"/>
    <lineage>
        <taxon>Eukaryota</taxon>
        <taxon>Viridiplantae</taxon>
        <taxon>Streptophyta</taxon>
        <taxon>Embryophyta</taxon>
        <taxon>Tracheophyta</taxon>
        <taxon>Spermatophyta</taxon>
        <taxon>Magnoliopsida</taxon>
        <taxon>eudicotyledons</taxon>
        <taxon>Gunneridae</taxon>
        <taxon>Pentapetalae</taxon>
        <taxon>asterids</taxon>
        <taxon>lamiids</taxon>
        <taxon>Solanales</taxon>
        <taxon>Solanaceae</taxon>
        <taxon>Solanoideae</taxon>
        <taxon>Solaneae</taxon>
        <taxon>Solanum</taxon>
    </lineage>
</organism>
<sequence>MIDIWQKKIDFGGKLRKMASILELRLWIQLTQLPLVTYPEKLKRTMLLPLNLKLGLSPDPLSTSYLFSSLIF</sequence>
<dbReference type="Proteomes" id="UP000824120">
    <property type="component" value="Chromosome 5"/>
</dbReference>
<evidence type="ECO:0000313" key="2">
    <source>
        <dbReference type="Proteomes" id="UP000824120"/>
    </source>
</evidence>